<feature type="domain" description="NADP-dependent oxidoreductase" evidence="1">
    <location>
        <begin position="18"/>
        <end position="140"/>
    </location>
</feature>
<proteinExistence type="predicted"/>
<evidence type="ECO:0000313" key="2">
    <source>
        <dbReference type="EMBL" id="QNE74434.1"/>
    </source>
</evidence>
<evidence type="ECO:0000259" key="1">
    <source>
        <dbReference type="Pfam" id="PF00248"/>
    </source>
</evidence>
<dbReference type="InterPro" id="IPR020471">
    <property type="entry name" value="AKR"/>
</dbReference>
<dbReference type="Proteomes" id="UP000515307">
    <property type="component" value="Chromosome"/>
</dbReference>
<dbReference type="PANTHER" id="PTHR42686">
    <property type="entry name" value="GH17980P-RELATED"/>
    <property type="match status" value="1"/>
</dbReference>
<name>A0A7G7BGG9_9ACTN</name>
<dbReference type="EMBL" id="CP045702">
    <property type="protein sequence ID" value="QNE74434.1"/>
    <property type="molecule type" value="Genomic_DNA"/>
</dbReference>
<dbReference type="PANTHER" id="PTHR42686:SF1">
    <property type="entry name" value="GH17980P-RELATED"/>
    <property type="match status" value="1"/>
</dbReference>
<accession>A0A7G7BGG9</accession>
<dbReference type="RefSeq" id="WP_185297992.1">
    <property type="nucleotide sequence ID" value="NZ_CP045702.1"/>
</dbReference>
<dbReference type="Gene3D" id="3.20.20.100">
    <property type="entry name" value="NADP-dependent oxidoreductase domain"/>
    <property type="match status" value="1"/>
</dbReference>
<dbReference type="SUPFAM" id="SSF51430">
    <property type="entry name" value="NAD(P)-linked oxidoreductase"/>
    <property type="match status" value="1"/>
</dbReference>
<dbReference type="GO" id="GO:0016491">
    <property type="term" value="F:oxidoreductase activity"/>
    <property type="evidence" value="ECO:0007669"/>
    <property type="project" value="InterPro"/>
</dbReference>
<dbReference type="InterPro" id="IPR036812">
    <property type="entry name" value="NAD(P)_OxRdtase_dom_sf"/>
</dbReference>
<dbReference type="GO" id="GO:0005829">
    <property type="term" value="C:cytosol"/>
    <property type="evidence" value="ECO:0007669"/>
    <property type="project" value="TreeGrafter"/>
</dbReference>
<dbReference type="InterPro" id="IPR023210">
    <property type="entry name" value="NADP_OxRdtase_dom"/>
</dbReference>
<protein>
    <submittedName>
        <fullName evidence="2">Aldo/keto reductase</fullName>
    </submittedName>
</protein>
<gene>
    <name evidence="2" type="ORF">F0344_07265</name>
</gene>
<dbReference type="Pfam" id="PF00248">
    <property type="entry name" value="Aldo_ket_red"/>
    <property type="match status" value="1"/>
</dbReference>
<keyword evidence="3" id="KW-1185">Reference proteome</keyword>
<sequence length="268" mass="29581">MRTADRDIVLGLHRSGHSRDLLEAAADLGVKHLDTASNYLRHRSHEVLKATAGDLLPKFSVSTKIGFFPEGHSLDPTRLRSAVEQAIKGLGREPDVVFLHNPEHSVPDAETLAQACSALADTVRAGLCRSWGISTWDPRPLVDLDVPCPDVLMVRAGLLVGIDILEAAESLVTRWRPSQVWGMSPFSGNATQEVWERFDPGVFLRDSASVTKVQAAFRSAYNLPRVDAVAVGTDNVDHLRELTEALTFEVDDQIVQEYRQLLKDRQAT</sequence>
<organism evidence="2 3">
    <name type="scientific">Streptomyces finlayi</name>
    <dbReference type="NCBI Taxonomy" id="67296"/>
    <lineage>
        <taxon>Bacteria</taxon>
        <taxon>Bacillati</taxon>
        <taxon>Actinomycetota</taxon>
        <taxon>Actinomycetes</taxon>
        <taxon>Kitasatosporales</taxon>
        <taxon>Streptomycetaceae</taxon>
        <taxon>Streptomyces</taxon>
    </lineage>
</organism>
<evidence type="ECO:0000313" key="3">
    <source>
        <dbReference type="Proteomes" id="UP000515307"/>
    </source>
</evidence>
<dbReference type="AlphaFoldDB" id="A0A7G7BGG9"/>
<dbReference type="KEGG" id="sfiy:F0344_07265"/>
<reference evidence="3" key="1">
    <citation type="submission" date="2019-10" db="EMBL/GenBank/DDBJ databases">
        <title>Antimicrobial potential of Antarctic Bacteria.</title>
        <authorList>
            <person name="Benaud N."/>
            <person name="Edwards R.J."/>
            <person name="Ferrari B.C."/>
        </authorList>
    </citation>
    <scope>NUCLEOTIDE SEQUENCE [LARGE SCALE GENOMIC DNA]</scope>
    <source>
        <strain evidence="3">NBSH44</strain>
    </source>
</reference>